<evidence type="ECO:0000313" key="2">
    <source>
        <dbReference type="EMBL" id="QQP89876.1"/>
    </source>
</evidence>
<dbReference type="Proteomes" id="UP000595197">
    <property type="component" value="Chromosome"/>
</dbReference>
<feature type="region of interest" description="Disordered" evidence="1">
    <location>
        <begin position="24"/>
        <end position="59"/>
    </location>
</feature>
<sequence>MAFKVPLAKAKDALIEQWLRSAPKAGGSSAGRVYLPGLGKPKAEHRGKVQLGGDTGAAA</sequence>
<dbReference type="RefSeq" id="WP_201076643.1">
    <property type="nucleotide sequence ID" value="NZ_CP067420.1"/>
</dbReference>
<evidence type="ECO:0000256" key="1">
    <source>
        <dbReference type="SAM" id="MobiDB-lite"/>
    </source>
</evidence>
<dbReference type="EMBL" id="CP067420">
    <property type="protein sequence ID" value="QQP89876.1"/>
    <property type="molecule type" value="Genomic_DNA"/>
</dbReference>
<name>A0ABX7B680_9PROT</name>
<evidence type="ECO:0000313" key="3">
    <source>
        <dbReference type="Proteomes" id="UP000595197"/>
    </source>
</evidence>
<protein>
    <submittedName>
        <fullName evidence="2">Uncharacterized protein</fullName>
    </submittedName>
</protein>
<gene>
    <name evidence="2" type="ORF">IGS68_00925</name>
</gene>
<reference evidence="2" key="1">
    <citation type="submission" date="2021-02" db="EMBL/GenBank/DDBJ databases">
        <title>Skermanella TT6 skin isolate.</title>
        <authorList>
            <person name="Lee K."/>
            <person name="Ganzorig M."/>
        </authorList>
    </citation>
    <scope>NUCLEOTIDE SEQUENCE</scope>
    <source>
        <strain evidence="2">TT6</strain>
    </source>
</reference>
<accession>A0ABX7B680</accession>
<organism evidence="2 3">
    <name type="scientific">Skermanella cutis</name>
    <dbReference type="NCBI Taxonomy" id="2775420"/>
    <lineage>
        <taxon>Bacteria</taxon>
        <taxon>Pseudomonadati</taxon>
        <taxon>Pseudomonadota</taxon>
        <taxon>Alphaproteobacteria</taxon>
        <taxon>Rhodospirillales</taxon>
        <taxon>Azospirillaceae</taxon>
        <taxon>Skermanella</taxon>
    </lineage>
</organism>
<keyword evidence="3" id="KW-1185">Reference proteome</keyword>
<proteinExistence type="predicted"/>